<reference evidence="1" key="1">
    <citation type="submission" date="2013-10" db="EMBL/GenBank/DDBJ databases">
        <title>Genomic analysis of the causative agents of coccidiosis in chickens.</title>
        <authorList>
            <person name="Reid A.J."/>
            <person name="Blake D."/>
            <person name="Billington K."/>
            <person name="Browne H."/>
            <person name="Dunn M."/>
            <person name="Hung S."/>
            <person name="Kawahara F."/>
            <person name="Miranda-Saavedra D."/>
            <person name="Mourier T."/>
            <person name="Nagra H."/>
            <person name="Otto T.D."/>
            <person name="Rawlings N."/>
            <person name="Sanchez A."/>
            <person name="Sanders M."/>
            <person name="Subramaniam C."/>
            <person name="Tay Y."/>
            <person name="Dear P."/>
            <person name="Doerig C."/>
            <person name="Gruber A."/>
            <person name="Parkinson J."/>
            <person name="Shirley M."/>
            <person name="Wan K.L."/>
            <person name="Berriman M."/>
            <person name="Tomley F."/>
            <person name="Pain A."/>
        </authorList>
    </citation>
    <scope>NUCLEOTIDE SEQUENCE [LARGE SCALE GENOMIC DNA]</scope>
    <source>
        <strain evidence="1">Houghton</strain>
    </source>
</reference>
<protein>
    <submittedName>
        <fullName evidence="1">Uncharacterized protein</fullName>
    </submittedName>
</protein>
<dbReference type="GeneID" id="25472947"/>
<evidence type="ECO:0000313" key="2">
    <source>
        <dbReference type="Proteomes" id="UP000030754"/>
    </source>
</evidence>
<accession>U6MRV7</accession>
<proteinExistence type="predicted"/>
<dbReference type="AlphaFoldDB" id="U6MRV7"/>
<reference evidence="1" key="2">
    <citation type="submission" date="2013-10" db="EMBL/GenBank/DDBJ databases">
        <authorList>
            <person name="Aslett M."/>
        </authorList>
    </citation>
    <scope>NUCLEOTIDE SEQUENCE [LARGE SCALE GENOMIC DNA]</scope>
    <source>
        <strain evidence="1">Houghton</strain>
    </source>
</reference>
<sequence>MLYDQLPPLKNLHHSLELMSQDCSNLFAAPKTGLLISVVKQQQQQQQKQQQQRWQPQQQQ</sequence>
<evidence type="ECO:0000313" key="1">
    <source>
        <dbReference type="EMBL" id="CDJ66947.1"/>
    </source>
</evidence>
<dbReference type="VEuPathDB" id="ToxoDB:ENH_00027810"/>
<keyword evidence="2" id="KW-1185">Reference proteome</keyword>
<dbReference type="Proteomes" id="UP000030754">
    <property type="component" value="Unassembled WGS sequence"/>
</dbReference>
<organism evidence="1 2">
    <name type="scientific">Eimeria necatrix</name>
    <dbReference type="NCBI Taxonomy" id="51315"/>
    <lineage>
        <taxon>Eukaryota</taxon>
        <taxon>Sar</taxon>
        <taxon>Alveolata</taxon>
        <taxon>Apicomplexa</taxon>
        <taxon>Conoidasida</taxon>
        <taxon>Coccidia</taxon>
        <taxon>Eucoccidiorida</taxon>
        <taxon>Eimeriorina</taxon>
        <taxon>Eimeriidae</taxon>
        <taxon>Eimeria</taxon>
    </lineage>
</organism>
<dbReference type="EMBL" id="HG723907">
    <property type="protein sequence ID" value="CDJ66947.1"/>
    <property type="molecule type" value="Genomic_DNA"/>
</dbReference>
<dbReference type="RefSeq" id="XP_013435414.1">
    <property type="nucleotide sequence ID" value="XM_013579960.1"/>
</dbReference>
<dbReference type="OrthoDB" id="10380890at2759"/>
<gene>
    <name evidence="1" type="ORF">ENH_00027810</name>
</gene>
<name>U6MRV7_9EIME</name>